<dbReference type="PANTHER" id="PTHR23155">
    <property type="entry name" value="DISEASE RESISTANCE PROTEIN RP"/>
    <property type="match status" value="1"/>
</dbReference>
<dbReference type="Pfam" id="PF23559">
    <property type="entry name" value="WHD_DRP"/>
    <property type="match status" value="1"/>
</dbReference>
<dbReference type="Gene3D" id="1.10.10.10">
    <property type="entry name" value="Winged helix-like DNA-binding domain superfamily/Winged helix DNA-binding domain"/>
    <property type="match status" value="1"/>
</dbReference>
<dbReference type="InterPro" id="IPR032675">
    <property type="entry name" value="LRR_dom_sf"/>
</dbReference>
<evidence type="ECO:0000259" key="6">
    <source>
        <dbReference type="Pfam" id="PF23559"/>
    </source>
</evidence>
<dbReference type="Gene3D" id="3.40.50.300">
    <property type="entry name" value="P-loop containing nucleotide triphosphate hydrolases"/>
    <property type="match status" value="1"/>
</dbReference>
<reference evidence="8 9" key="1">
    <citation type="submission" date="2020-04" db="EMBL/GenBank/DDBJ databases">
        <title>Plant Genome Project.</title>
        <authorList>
            <person name="Zhang R.-G."/>
        </authorList>
    </citation>
    <scope>NUCLEOTIDE SEQUENCE [LARGE SCALE GENOMIC DNA]</scope>
    <source>
        <strain evidence="8">YNK0</strain>
        <tissue evidence="8">Leaf</tissue>
    </source>
</reference>
<dbReference type="Gene3D" id="1.20.5.4130">
    <property type="match status" value="1"/>
</dbReference>
<dbReference type="InterPro" id="IPR058922">
    <property type="entry name" value="WHD_DRP"/>
</dbReference>
<evidence type="ECO:0000313" key="8">
    <source>
        <dbReference type="EMBL" id="KAF8410445.1"/>
    </source>
</evidence>
<dbReference type="PANTHER" id="PTHR23155:SF1193">
    <property type="entry name" value="DISEASE RESISTANCE PROTEIN RPP13-RELATED"/>
    <property type="match status" value="1"/>
</dbReference>
<organism evidence="8 9">
    <name type="scientific">Tetracentron sinense</name>
    <name type="common">Spur-leaf</name>
    <dbReference type="NCBI Taxonomy" id="13715"/>
    <lineage>
        <taxon>Eukaryota</taxon>
        <taxon>Viridiplantae</taxon>
        <taxon>Streptophyta</taxon>
        <taxon>Embryophyta</taxon>
        <taxon>Tracheophyta</taxon>
        <taxon>Spermatophyta</taxon>
        <taxon>Magnoliopsida</taxon>
        <taxon>Trochodendrales</taxon>
        <taxon>Trochodendraceae</taxon>
        <taxon>Tetracentron</taxon>
    </lineage>
</organism>
<dbReference type="FunFam" id="1.10.8.430:FF:000003">
    <property type="entry name" value="Probable disease resistance protein At5g66910"/>
    <property type="match status" value="1"/>
</dbReference>
<dbReference type="InterPro" id="IPR002182">
    <property type="entry name" value="NB-ARC"/>
</dbReference>
<evidence type="ECO:0000259" key="4">
    <source>
        <dbReference type="Pfam" id="PF00931"/>
    </source>
</evidence>
<dbReference type="InterPro" id="IPR055414">
    <property type="entry name" value="LRR_R13L4/SHOC2-like"/>
</dbReference>
<dbReference type="PRINTS" id="PR00364">
    <property type="entry name" value="DISEASERSIST"/>
</dbReference>
<evidence type="ECO:0000256" key="1">
    <source>
        <dbReference type="ARBA" id="ARBA00022737"/>
    </source>
</evidence>
<keyword evidence="2" id="KW-0547">Nucleotide-binding</keyword>
<dbReference type="Gene3D" id="3.80.10.10">
    <property type="entry name" value="Ribonuclease Inhibitor"/>
    <property type="match status" value="2"/>
</dbReference>
<feature type="domain" description="Disease resistance N-terminal" evidence="5">
    <location>
        <begin position="5"/>
        <end position="93"/>
    </location>
</feature>
<dbReference type="GO" id="GO:0098542">
    <property type="term" value="P:defense response to other organism"/>
    <property type="evidence" value="ECO:0007669"/>
    <property type="project" value="TreeGrafter"/>
</dbReference>
<dbReference type="SUPFAM" id="SSF52540">
    <property type="entry name" value="P-loop containing nucleoside triphosphate hydrolases"/>
    <property type="match status" value="1"/>
</dbReference>
<evidence type="ECO:0000256" key="3">
    <source>
        <dbReference type="ARBA" id="ARBA00022821"/>
    </source>
</evidence>
<proteinExistence type="predicted"/>
<dbReference type="InterPro" id="IPR027417">
    <property type="entry name" value="P-loop_NTPase"/>
</dbReference>
<dbReference type="FunFam" id="1.10.10.10:FF:000322">
    <property type="entry name" value="Probable disease resistance protein At1g63360"/>
    <property type="match status" value="1"/>
</dbReference>
<dbReference type="InterPro" id="IPR038005">
    <property type="entry name" value="RX-like_CC"/>
</dbReference>
<dbReference type="FunFam" id="3.40.50.300:FF:001091">
    <property type="entry name" value="Probable disease resistance protein At1g61300"/>
    <property type="match status" value="1"/>
</dbReference>
<dbReference type="GO" id="GO:0043531">
    <property type="term" value="F:ADP binding"/>
    <property type="evidence" value="ECO:0007669"/>
    <property type="project" value="InterPro"/>
</dbReference>
<dbReference type="Pfam" id="PF18052">
    <property type="entry name" value="Rx_N"/>
    <property type="match status" value="1"/>
</dbReference>
<feature type="domain" description="Disease resistance protein winged helix" evidence="6">
    <location>
        <begin position="429"/>
        <end position="511"/>
    </location>
</feature>
<dbReference type="InterPro" id="IPR042197">
    <property type="entry name" value="Apaf_helical"/>
</dbReference>
<name>A0A834ZRI3_TETSI</name>
<protein>
    <submittedName>
        <fullName evidence="8">Uncharacterized protein</fullName>
    </submittedName>
</protein>
<evidence type="ECO:0000256" key="2">
    <source>
        <dbReference type="ARBA" id="ARBA00022741"/>
    </source>
</evidence>
<evidence type="ECO:0000259" key="7">
    <source>
        <dbReference type="Pfam" id="PF23598"/>
    </source>
</evidence>
<dbReference type="OrthoDB" id="646178at2759"/>
<evidence type="ECO:0000313" key="9">
    <source>
        <dbReference type="Proteomes" id="UP000655225"/>
    </source>
</evidence>
<keyword evidence="9" id="KW-1185">Reference proteome</keyword>
<dbReference type="InterPro" id="IPR036388">
    <property type="entry name" value="WH-like_DNA-bd_sf"/>
</dbReference>
<dbReference type="AlphaFoldDB" id="A0A834ZRI3"/>
<accession>A0A834ZRI3</accession>
<dbReference type="SUPFAM" id="SSF52058">
    <property type="entry name" value="L domain-like"/>
    <property type="match status" value="1"/>
</dbReference>
<comment type="caution">
    <text evidence="8">The sequence shown here is derived from an EMBL/GenBank/DDBJ whole genome shotgun (WGS) entry which is preliminary data.</text>
</comment>
<feature type="domain" description="Disease resistance R13L4/SHOC-2-like LRR" evidence="7">
    <location>
        <begin position="576"/>
        <end position="850"/>
    </location>
</feature>
<keyword evidence="3" id="KW-0611">Plant defense</keyword>
<dbReference type="CDD" id="cd14798">
    <property type="entry name" value="RX-CC_like"/>
    <property type="match status" value="1"/>
</dbReference>
<dbReference type="Pfam" id="PF23598">
    <property type="entry name" value="LRR_14"/>
    <property type="match status" value="1"/>
</dbReference>
<evidence type="ECO:0000259" key="5">
    <source>
        <dbReference type="Pfam" id="PF18052"/>
    </source>
</evidence>
<dbReference type="OMA" id="TICANDW"/>
<dbReference type="Proteomes" id="UP000655225">
    <property type="component" value="Unassembled WGS sequence"/>
</dbReference>
<dbReference type="EMBL" id="JABCRI010000002">
    <property type="protein sequence ID" value="KAF8410445.1"/>
    <property type="molecule type" value="Genomic_DNA"/>
</dbReference>
<dbReference type="InterPro" id="IPR044974">
    <property type="entry name" value="Disease_R_plants"/>
</dbReference>
<keyword evidence="1" id="KW-0677">Repeat</keyword>
<gene>
    <name evidence="8" type="ORF">HHK36_002974</name>
</gene>
<feature type="domain" description="NB-ARC" evidence="4">
    <location>
        <begin position="171"/>
        <end position="345"/>
    </location>
</feature>
<sequence length="899" mass="103715">MAEAVVSLLVERLRDLLIREAVLLSQVNDQVVWLRIELNWMQCFLKDADAKQEKDNRVRNWVSEITNVAYDAEDIIDTFILKVVTSTQRRGFKAKVWRYAFIFKKGIYLYKLGKDIEAIKSRILDISRRRETYGIKNIGGGEGTSSVSERLRNLRRSSPHGDEEHVVGYEEDTKTLVAQLIEGQARRCVISIVGMGGLGKTTLAKKVYNCSDVKRHFPCRAWVYISEEYRIKDVLQRIIKSYRSPTKEELERMEMATVEDLEQQIYQFLHQRQYLVVIDDIWHQEAWGSLRRVFPNSNNGSRILLTTRNKSVALCADDRSLPYELPFLKTEDSWELFCTKAFTGTTCCPPGLEKLGREMVVKCGGLPLAIIVLGGLLSRKNRSPHEWQRVLNHISQHLMKDQNHLSQILALSYNDLPYQLKSCFLYVGLFPEDFEIPREKLIRLWVAEGFIQQGDETEGSSIQQGDETMEDVAEDYLNELIDRSLIQVAKRSQDRIEECHVRVHDLLRDLAIKKANEVKFFSIYGNLSSPPPSAKSRRHAIHSEVESYVSLNCPRTGLRSLLLLNRTTLSIEQRKFIFRGFKLLRVLDLENTRFGDSIELEEVGKLIHLRYLGLKKTHIRKLPPSIGNLRNLQTLYVTGEYCTVPNEIRKMKELRHLLGWFNEPLRVDTLTNLQTLETICANDWMKNGSGNLINLRELRINRISGSYGKKFWEKITKLGRIRSLSLNANDGFPTLIPLSCCRHLIQLSLNGRMEKLPEHLHEFPANLTQLFLRNSQLEQDPMPILEKLPNLTVLRLEGSLTSQPCKEIICSPKGFPQLEVLELQRLEELKKCIVEDGAMPSLRVLKITRCNKMRTVPEGLMFVTTLRELCISDMGRAFEKRLQGEDSYKVSHIQSIVFN</sequence>
<dbReference type="Pfam" id="PF00931">
    <property type="entry name" value="NB-ARC"/>
    <property type="match status" value="1"/>
</dbReference>
<dbReference type="InterPro" id="IPR041118">
    <property type="entry name" value="Rx_N"/>
</dbReference>
<dbReference type="Gene3D" id="1.10.8.430">
    <property type="entry name" value="Helical domain of apoptotic protease-activating factors"/>
    <property type="match status" value="1"/>
</dbReference>